<dbReference type="Proteomes" id="UP000295375">
    <property type="component" value="Unassembled WGS sequence"/>
</dbReference>
<dbReference type="Gene3D" id="1.10.3210.10">
    <property type="entry name" value="Hypothetical protein af1432"/>
    <property type="match status" value="1"/>
</dbReference>
<dbReference type="InterPro" id="IPR003695">
    <property type="entry name" value="Ppx_GppA_N"/>
</dbReference>
<accession>A0A4R6URI2</accession>
<sequence>MPKRSLQEWPPQHDVVAAVDLGSNSFHMTIAKVIDGGLLTIGRLKERVQLAAGLYEDDVLSDEAIMRGVSCLQMFGQRLKGMPPTAVRAVGTNTLRKAKNASTFLQLGSQALGFPIEVIAGKEEARLIYAGVAHTTAEKERRLIVDIGGGSTEIIVGTGFTPEILSSLQMGCVAFAGKFFEDGQISKSRFKEAQTQCYLELQTIEQQYRHIGWKASIGSSGTIVCISDVLRALGHEDGVISLSRLYQLRDLVLMAKNASELSLPGLTEDRRSIFAPGLAILLSCFEILGIIEMRATDAALREGLLYELVGRFTDMDVRERSIWGLVTRHQLDKAQAELVRETCEDFYQRVAESWALDDPELHALLNWSALVHEIGLVISYGQMHKHGAYILSHSDIDGFSQQEKVLLAILVRVHRRKFAVEEFNKLPKNLREKAKRLARLLRLSVLLHHRRTPDPLPEIDIDVYQDDMQLHFPDGWLEEHSLVRADLEQEQHYLNMVGFNLSWD</sequence>
<dbReference type="InterPro" id="IPR048950">
    <property type="entry name" value="Ppx_GppA_C"/>
</dbReference>
<dbReference type="RefSeq" id="WP_133588170.1">
    <property type="nucleotide sequence ID" value="NZ_CP037953.1"/>
</dbReference>
<evidence type="ECO:0000259" key="3">
    <source>
        <dbReference type="Pfam" id="PF21447"/>
    </source>
</evidence>
<dbReference type="PANTHER" id="PTHR30005:SF14">
    <property type="entry name" value="EXOPOLYPHOSPHATASE"/>
    <property type="match status" value="1"/>
</dbReference>
<protein>
    <submittedName>
        <fullName evidence="4">Exopolyphosphatase/guanosine-5'-triphosphate, 3'-diphosphate pyrophosphatase</fullName>
    </submittedName>
</protein>
<dbReference type="EMBL" id="SNYM01000003">
    <property type="protein sequence ID" value="TDQ49661.1"/>
    <property type="molecule type" value="Genomic_DNA"/>
</dbReference>
<keyword evidence="1" id="KW-0378">Hydrolase</keyword>
<dbReference type="Gene3D" id="3.30.420.150">
    <property type="entry name" value="Exopolyphosphatase. Domain 2"/>
    <property type="match status" value="1"/>
</dbReference>
<proteinExistence type="predicted"/>
<dbReference type="PIRSF" id="PIRSF001267">
    <property type="entry name" value="Pyrophosphatase_GppA_Ppx"/>
    <property type="match status" value="1"/>
</dbReference>
<dbReference type="CDD" id="cd24053">
    <property type="entry name" value="ASKHA_NBD_EcPPX-GppA-like"/>
    <property type="match status" value="1"/>
</dbReference>
<organism evidence="4 5">
    <name type="scientific">Permianibacter aggregans</name>
    <dbReference type="NCBI Taxonomy" id="1510150"/>
    <lineage>
        <taxon>Bacteria</taxon>
        <taxon>Pseudomonadati</taxon>
        <taxon>Pseudomonadota</taxon>
        <taxon>Gammaproteobacteria</taxon>
        <taxon>Pseudomonadales</taxon>
        <taxon>Pseudomonadaceae</taxon>
        <taxon>Permianibacter</taxon>
    </lineage>
</organism>
<evidence type="ECO:0000259" key="2">
    <source>
        <dbReference type="Pfam" id="PF02541"/>
    </source>
</evidence>
<evidence type="ECO:0000313" key="5">
    <source>
        <dbReference type="Proteomes" id="UP000295375"/>
    </source>
</evidence>
<dbReference type="InterPro" id="IPR030673">
    <property type="entry name" value="PyroPPase_GppA_Ppx"/>
</dbReference>
<keyword evidence="5" id="KW-1185">Reference proteome</keyword>
<dbReference type="AlphaFoldDB" id="A0A4R6URI2"/>
<name>A0A4R6URI2_9GAMM</name>
<dbReference type="FunFam" id="3.30.420.40:FF:000023">
    <property type="entry name" value="Guanosine-5'-triphosphate,3'-diphosphate pyrophosphatase"/>
    <property type="match status" value="1"/>
</dbReference>
<dbReference type="OrthoDB" id="9793035at2"/>
<dbReference type="InterPro" id="IPR043129">
    <property type="entry name" value="ATPase_NBD"/>
</dbReference>
<dbReference type="SUPFAM" id="SSF109604">
    <property type="entry name" value="HD-domain/PDEase-like"/>
    <property type="match status" value="1"/>
</dbReference>
<dbReference type="FunFam" id="3.30.420.150:FF:000001">
    <property type="entry name" value="Guanosine-5'-triphosphate,3'-diphosphate pyrophosphatase"/>
    <property type="match status" value="1"/>
</dbReference>
<evidence type="ECO:0000313" key="4">
    <source>
        <dbReference type="EMBL" id="TDQ49661.1"/>
    </source>
</evidence>
<dbReference type="Pfam" id="PF02541">
    <property type="entry name" value="Ppx-GppA"/>
    <property type="match status" value="1"/>
</dbReference>
<dbReference type="Pfam" id="PF21447">
    <property type="entry name" value="Ppx-GppA_III"/>
    <property type="match status" value="1"/>
</dbReference>
<gene>
    <name evidence="4" type="ORF">EV696_10329</name>
</gene>
<feature type="domain" description="Ppx/GppA phosphatase N-terminal" evidence="2">
    <location>
        <begin position="30"/>
        <end position="311"/>
    </location>
</feature>
<dbReference type="GO" id="GO:0004309">
    <property type="term" value="F:exopolyphosphatase activity"/>
    <property type="evidence" value="ECO:0007669"/>
    <property type="project" value="TreeGrafter"/>
</dbReference>
<dbReference type="GO" id="GO:0006798">
    <property type="term" value="P:polyphosphate catabolic process"/>
    <property type="evidence" value="ECO:0007669"/>
    <property type="project" value="TreeGrafter"/>
</dbReference>
<dbReference type="InterPro" id="IPR050273">
    <property type="entry name" value="GppA/Ppx_hydrolase"/>
</dbReference>
<evidence type="ECO:0000256" key="1">
    <source>
        <dbReference type="ARBA" id="ARBA00022801"/>
    </source>
</evidence>
<dbReference type="Gene3D" id="3.30.420.40">
    <property type="match status" value="1"/>
</dbReference>
<dbReference type="PANTHER" id="PTHR30005">
    <property type="entry name" value="EXOPOLYPHOSPHATASE"/>
    <property type="match status" value="1"/>
</dbReference>
<feature type="domain" description="Ppx/GppA phosphatase C-terminal" evidence="3">
    <location>
        <begin position="317"/>
        <end position="491"/>
    </location>
</feature>
<comment type="caution">
    <text evidence="4">The sequence shown here is derived from an EMBL/GenBank/DDBJ whole genome shotgun (WGS) entry which is preliminary data.</text>
</comment>
<dbReference type="SUPFAM" id="SSF53067">
    <property type="entry name" value="Actin-like ATPase domain"/>
    <property type="match status" value="2"/>
</dbReference>
<reference evidence="4 5" key="1">
    <citation type="submission" date="2019-03" db="EMBL/GenBank/DDBJ databases">
        <title>Genomic Encyclopedia of Type Strains, Phase IV (KMG-IV): sequencing the most valuable type-strain genomes for metagenomic binning, comparative biology and taxonomic classification.</title>
        <authorList>
            <person name="Goeker M."/>
        </authorList>
    </citation>
    <scope>NUCLEOTIDE SEQUENCE [LARGE SCALE GENOMIC DNA]</scope>
    <source>
        <strain evidence="4 5">DSM 103792</strain>
    </source>
</reference>